<name>A0AAU9NVR3_9ASTR</name>
<gene>
    <name evidence="1" type="ORF">LVIROSA_LOCUS28115</name>
</gene>
<accession>A0AAU9NVR3</accession>
<reference evidence="1 2" key="1">
    <citation type="submission" date="2022-01" db="EMBL/GenBank/DDBJ databases">
        <authorList>
            <person name="Xiong W."/>
            <person name="Schranz E."/>
        </authorList>
    </citation>
    <scope>NUCLEOTIDE SEQUENCE [LARGE SCALE GENOMIC DNA]</scope>
</reference>
<dbReference type="AlphaFoldDB" id="A0AAU9NVR3"/>
<proteinExistence type="predicted"/>
<evidence type="ECO:0000313" key="1">
    <source>
        <dbReference type="EMBL" id="CAH1442103.1"/>
    </source>
</evidence>
<evidence type="ECO:0000313" key="2">
    <source>
        <dbReference type="Proteomes" id="UP001157418"/>
    </source>
</evidence>
<keyword evidence="2" id="KW-1185">Reference proteome</keyword>
<organism evidence="1 2">
    <name type="scientific">Lactuca virosa</name>
    <dbReference type="NCBI Taxonomy" id="75947"/>
    <lineage>
        <taxon>Eukaryota</taxon>
        <taxon>Viridiplantae</taxon>
        <taxon>Streptophyta</taxon>
        <taxon>Embryophyta</taxon>
        <taxon>Tracheophyta</taxon>
        <taxon>Spermatophyta</taxon>
        <taxon>Magnoliopsida</taxon>
        <taxon>eudicotyledons</taxon>
        <taxon>Gunneridae</taxon>
        <taxon>Pentapetalae</taxon>
        <taxon>asterids</taxon>
        <taxon>campanulids</taxon>
        <taxon>Asterales</taxon>
        <taxon>Asteraceae</taxon>
        <taxon>Cichorioideae</taxon>
        <taxon>Cichorieae</taxon>
        <taxon>Lactucinae</taxon>
        <taxon>Lactuca</taxon>
    </lineage>
</organism>
<sequence length="81" mass="9417">MCYRMLQLQEVSLSIRVQKNSIFCTSYTRSFNMNLDHLSVENLSWKDCISSGKVVGDPNSHQLSFRYKTCVVLGWLRLRLA</sequence>
<protein>
    <submittedName>
        <fullName evidence="1">Uncharacterized protein</fullName>
    </submittedName>
</protein>
<dbReference type="Proteomes" id="UP001157418">
    <property type="component" value="Unassembled WGS sequence"/>
</dbReference>
<dbReference type="EMBL" id="CAKMRJ010005412">
    <property type="protein sequence ID" value="CAH1442103.1"/>
    <property type="molecule type" value="Genomic_DNA"/>
</dbReference>
<comment type="caution">
    <text evidence="1">The sequence shown here is derived from an EMBL/GenBank/DDBJ whole genome shotgun (WGS) entry which is preliminary data.</text>
</comment>